<comment type="caution">
    <text evidence="1">The sequence shown here is derived from an EMBL/GenBank/DDBJ whole genome shotgun (WGS) entry which is preliminary data.</text>
</comment>
<proteinExistence type="predicted"/>
<keyword evidence="2" id="KW-1185">Reference proteome</keyword>
<gene>
    <name evidence="1" type="ORF">Vadar_015119</name>
</gene>
<protein>
    <submittedName>
        <fullName evidence="1">Uncharacterized protein</fullName>
    </submittedName>
</protein>
<accession>A0ACB7X0V6</accession>
<evidence type="ECO:0000313" key="2">
    <source>
        <dbReference type="Proteomes" id="UP000828048"/>
    </source>
</evidence>
<reference evidence="1 2" key="1">
    <citation type="journal article" date="2021" name="Hortic Res">
        <title>High-quality reference genome and annotation aids understanding of berry development for evergreen blueberry (Vaccinium darrowii).</title>
        <authorList>
            <person name="Yu J."/>
            <person name="Hulse-Kemp A.M."/>
            <person name="Babiker E."/>
            <person name="Staton M."/>
        </authorList>
    </citation>
    <scope>NUCLEOTIDE SEQUENCE [LARGE SCALE GENOMIC DNA]</scope>
    <source>
        <strain evidence="2">cv. NJ 8807/NJ 8810</strain>
        <tissue evidence="1">Young leaf</tissue>
    </source>
</reference>
<organism evidence="1 2">
    <name type="scientific">Vaccinium darrowii</name>
    <dbReference type="NCBI Taxonomy" id="229202"/>
    <lineage>
        <taxon>Eukaryota</taxon>
        <taxon>Viridiplantae</taxon>
        <taxon>Streptophyta</taxon>
        <taxon>Embryophyta</taxon>
        <taxon>Tracheophyta</taxon>
        <taxon>Spermatophyta</taxon>
        <taxon>Magnoliopsida</taxon>
        <taxon>eudicotyledons</taxon>
        <taxon>Gunneridae</taxon>
        <taxon>Pentapetalae</taxon>
        <taxon>asterids</taxon>
        <taxon>Ericales</taxon>
        <taxon>Ericaceae</taxon>
        <taxon>Vaccinioideae</taxon>
        <taxon>Vaccinieae</taxon>
        <taxon>Vaccinium</taxon>
    </lineage>
</organism>
<dbReference type="EMBL" id="CM037152">
    <property type="protein sequence ID" value="KAH7834354.1"/>
    <property type="molecule type" value="Genomic_DNA"/>
</dbReference>
<name>A0ACB7X0V6_9ERIC</name>
<evidence type="ECO:0000313" key="1">
    <source>
        <dbReference type="EMBL" id="KAH7834354.1"/>
    </source>
</evidence>
<dbReference type="Proteomes" id="UP000828048">
    <property type="component" value="Chromosome 2"/>
</dbReference>
<sequence length="607" mass="67954">MNIAKNGVREKNTVVAMVVETDEQSGDMSNGWATERELVVVEVVLWRREGKGHPILITRRPLNHNSRLSASAADKDLEVSWFSPETTAVDDYYGGWAIFENPAAMKKKKKKGLSPFLLVGIGSSVAALLAAIAYFSLSRRGLAIKFSSPLPALHGIIRLSTSDKDVESKSKDYDASPADDVVPEANMESLNDVSVETSVSEANHIERQGGKQGRIIVPVAMDSTQEEALLMMRKLKIIEDDFKADELCTRREYARWLVRANSLLERNPMHQISPSVALSGSIFSAFDDVSIEDPDFGSIQSLAEAGIILSKLSSKNSRSDLDGSQGHEGVYFFPERFLSRQDLIDWKVQLEYETVPGIIEKISKTNMGFMDMREISSDASTGLYVDMLAGDNSILRKVFGQGRRFQPNKPSTKAQAAVALTSGRMKEAVHAELSRLVAENTSRQNAMEEIRSDLLTRGDIQRYWDGKLEEERSRAIDVEMAYLAAIHDLEQERIVQVNTLAQHLKEKAAIDCQKQLLSSLKEEVNEMSERLAADKAQHEDEQCNLKDLLAHSQAKLDGLLDNKSILEAEIESMRILRSWIEDEARKSQARVKVLEDVGRRWKWEDKA</sequence>